<keyword evidence="3" id="KW-1185">Reference proteome</keyword>
<organism evidence="2 3">
    <name type="scientific">Sphingomonas agrestis</name>
    <dbReference type="NCBI Taxonomy" id="3080540"/>
    <lineage>
        <taxon>Bacteria</taxon>
        <taxon>Pseudomonadati</taxon>
        <taxon>Pseudomonadota</taxon>
        <taxon>Alphaproteobacteria</taxon>
        <taxon>Sphingomonadales</taxon>
        <taxon>Sphingomonadaceae</taxon>
        <taxon>Sphingomonas</taxon>
    </lineage>
</organism>
<reference evidence="2 3" key="1">
    <citation type="submission" date="2023-10" db="EMBL/GenBank/DDBJ databases">
        <title>Sphingomonas sp. HF-S4 16S ribosomal RNA gene Genome sequencing and assembly.</title>
        <authorList>
            <person name="Lee H."/>
        </authorList>
    </citation>
    <scope>NUCLEOTIDE SEQUENCE [LARGE SCALE GENOMIC DNA]</scope>
    <source>
        <strain evidence="2 3">HF-S4</strain>
    </source>
</reference>
<sequence>MDAMAAAEPGANPAPRPVLDSRADDEALPRGALTVIVPRIGQVDRLGRAVFLEGLSGRIVASTRIAAPAAPADLTSKMAKVRQTVATGAAVQMPSPCR</sequence>
<evidence type="ECO:0000256" key="1">
    <source>
        <dbReference type="SAM" id="MobiDB-lite"/>
    </source>
</evidence>
<dbReference type="RefSeq" id="WP_317224938.1">
    <property type="nucleotide sequence ID" value="NZ_JAWJEJ010000001.1"/>
</dbReference>
<proteinExistence type="predicted"/>
<protein>
    <submittedName>
        <fullName evidence="2">Uncharacterized protein</fullName>
    </submittedName>
</protein>
<dbReference type="EMBL" id="JAWJEJ010000001">
    <property type="protein sequence ID" value="MDV3455726.1"/>
    <property type="molecule type" value="Genomic_DNA"/>
</dbReference>
<gene>
    <name evidence="2" type="ORF">RZN05_01920</name>
</gene>
<evidence type="ECO:0000313" key="3">
    <source>
        <dbReference type="Proteomes" id="UP001273531"/>
    </source>
</evidence>
<name>A0ABU3Y367_9SPHN</name>
<feature type="region of interest" description="Disordered" evidence="1">
    <location>
        <begin position="1"/>
        <end position="25"/>
    </location>
</feature>
<accession>A0ABU3Y367</accession>
<evidence type="ECO:0000313" key="2">
    <source>
        <dbReference type="EMBL" id="MDV3455726.1"/>
    </source>
</evidence>
<dbReference type="Proteomes" id="UP001273531">
    <property type="component" value="Unassembled WGS sequence"/>
</dbReference>
<feature type="compositionally biased region" description="Low complexity" evidence="1">
    <location>
        <begin position="1"/>
        <end position="13"/>
    </location>
</feature>
<comment type="caution">
    <text evidence="2">The sequence shown here is derived from an EMBL/GenBank/DDBJ whole genome shotgun (WGS) entry which is preliminary data.</text>
</comment>